<feature type="compositionally biased region" description="Basic and acidic residues" evidence="3">
    <location>
        <begin position="177"/>
        <end position="217"/>
    </location>
</feature>
<dbReference type="InterPro" id="IPR039845">
    <property type="entry name" value="FAM192A"/>
</dbReference>
<keyword evidence="2" id="KW-0539">Nucleus</keyword>
<name>A0A9W8VQT0_9HYPO</name>
<dbReference type="AlphaFoldDB" id="A0A9W8VQT0"/>
<comment type="caution">
    <text evidence="5">The sequence shown here is derived from an EMBL/GenBank/DDBJ whole genome shotgun (WGS) entry which is preliminary data.</text>
</comment>
<dbReference type="PANTHER" id="PTHR13495:SF0">
    <property type="entry name" value="PSME3-INTERACTING PROTEIN"/>
    <property type="match status" value="1"/>
</dbReference>
<protein>
    <recommendedName>
        <fullName evidence="4">FAM192A/Fyv6 N-terminal domain-containing protein</fullName>
    </recommendedName>
</protein>
<comment type="subcellular location">
    <subcellularLocation>
        <location evidence="1">Nucleus</location>
    </subcellularLocation>
</comment>
<accession>A0A9W8VQT0</accession>
<evidence type="ECO:0000256" key="3">
    <source>
        <dbReference type="SAM" id="MobiDB-lite"/>
    </source>
</evidence>
<feature type="region of interest" description="Disordered" evidence="3">
    <location>
        <begin position="122"/>
        <end position="244"/>
    </location>
</feature>
<dbReference type="Pfam" id="PF10187">
    <property type="entry name" value="FAM192A_Fyv6_N"/>
    <property type="match status" value="1"/>
</dbReference>
<feature type="region of interest" description="Disordered" evidence="3">
    <location>
        <begin position="50"/>
        <end position="69"/>
    </location>
</feature>
<gene>
    <name evidence="5" type="ORF">NW762_000921</name>
</gene>
<evidence type="ECO:0000256" key="1">
    <source>
        <dbReference type="ARBA" id="ARBA00004123"/>
    </source>
</evidence>
<reference evidence="5" key="1">
    <citation type="submission" date="2022-09" db="EMBL/GenBank/DDBJ databases">
        <title>Fusarium specimens isolated from Avocado Roots.</title>
        <authorList>
            <person name="Stajich J."/>
            <person name="Roper C."/>
            <person name="Heimlech-Rivalta G."/>
        </authorList>
    </citation>
    <scope>NUCLEOTIDE SEQUENCE</scope>
    <source>
        <strain evidence="5">CF00136</strain>
    </source>
</reference>
<feature type="region of interest" description="Disordered" evidence="3">
    <location>
        <begin position="1"/>
        <end position="36"/>
    </location>
</feature>
<feature type="compositionally biased region" description="Basic and acidic residues" evidence="3">
    <location>
        <begin position="122"/>
        <end position="152"/>
    </location>
</feature>
<dbReference type="GO" id="GO:0005634">
    <property type="term" value="C:nucleus"/>
    <property type="evidence" value="ECO:0007669"/>
    <property type="project" value="UniProtKB-SubCell"/>
</dbReference>
<evidence type="ECO:0000256" key="2">
    <source>
        <dbReference type="ARBA" id="ARBA00023242"/>
    </source>
</evidence>
<evidence type="ECO:0000259" key="4">
    <source>
        <dbReference type="Pfam" id="PF10187"/>
    </source>
</evidence>
<proteinExistence type="predicted"/>
<keyword evidence="6" id="KW-1185">Reference proteome</keyword>
<organism evidence="5 6">
    <name type="scientific">Fusarium torreyae</name>
    <dbReference type="NCBI Taxonomy" id="1237075"/>
    <lineage>
        <taxon>Eukaryota</taxon>
        <taxon>Fungi</taxon>
        <taxon>Dikarya</taxon>
        <taxon>Ascomycota</taxon>
        <taxon>Pezizomycotina</taxon>
        <taxon>Sordariomycetes</taxon>
        <taxon>Hypocreomycetidae</taxon>
        <taxon>Hypocreales</taxon>
        <taxon>Nectriaceae</taxon>
        <taxon>Fusarium</taxon>
    </lineage>
</organism>
<feature type="compositionally biased region" description="Acidic residues" evidence="3">
    <location>
        <begin position="153"/>
        <end position="165"/>
    </location>
</feature>
<dbReference type="InterPro" id="IPR019331">
    <property type="entry name" value="FAM192A/Fyv6_N"/>
</dbReference>
<dbReference type="EMBL" id="JAOQAZ010000001">
    <property type="protein sequence ID" value="KAJ4272210.1"/>
    <property type="molecule type" value="Genomic_DNA"/>
</dbReference>
<evidence type="ECO:0000313" key="6">
    <source>
        <dbReference type="Proteomes" id="UP001152049"/>
    </source>
</evidence>
<feature type="domain" description="FAM192A/Fyv6 N-terminal" evidence="4">
    <location>
        <begin position="33"/>
        <end position="145"/>
    </location>
</feature>
<sequence length="244" mass="27226">MSNRFVSAGKIGSSGEISKDANGTESSSGQLLNDSVKSKEWEVVEKELEAERKRREEARVKAATGEGEKSLYDILQANKDLMSQSANQGTPAAKQAEFEEQTKLRNQFRALDDDEIEFLDEIRANKRAEEERVKRETEEGLKAFRERQKGDAGLEEPADVQEEGESWGVGRKRKRNKERDVKGPRRKVSGAEETGKQDEEAAAAEETRPRTEEEKPRVTAQPATKPPEKKGLALVGYGSDSDDD</sequence>
<feature type="compositionally biased region" description="Polar residues" evidence="3">
    <location>
        <begin position="21"/>
        <end position="35"/>
    </location>
</feature>
<dbReference type="Proteomes" id="UP001152049">
    <property type="component" value="Unassembled WGS sequence"/>
</dbReference>
<evidence type="ECO:0000313" key="5">
    <source>
        <dbReference type="EMBL" id="KAJ4272210.1"/>
    </source>
</evidence>
<dbReference type="PANTHER" id="PTHR13495">
    <property type="entry name" value="NEFA-INTERACTING NUCLEAR PROTEIN NIP30"/>
    <property type="match status" value="1"/>
</dbReference>
<dbReference type="OrthoDB" id="75807at2759"/>